<dbReference type="OrthoDB" id="1934444at2"/>
<evidence type="ECO:0000313" key="2">
    <source>
        <dbReference type="Proteomes" id="UP000184447"/>
    </source>
</evidence>
<dbReference type="AlphaFoldDB" id="A0A1M5TIQ2"/>
<name>A0A1M5TIQ2_9CLOT</name>
<proteinExistence type="predicted"/>
<dbReference type="Proteomes" id="UP000184447">
    <property type="component" value="Unassembled WGS sequence"/>
</dbReference>
<dbReference type="EMBL" id="FQXM01000006">
    <property type="protein sequence ID" value="SHH50584.1"/>
    <property type="molecule type" value="Genomic_DNA"/>
</dbReference>
<dbReference type="STRING" id="1121316.SAMN02745207_01329"/>
<sequence>MDGKKIAIICLTIIIIITNVKTSYALRNNDLIKDIIEESQAELLETGVDIIFESKNSNIKNSELIDIVSNIIESEDFNWFDEDEGIKFSFNNGEGYINKDIYKNNYRYHISLIKKGIEYNSYDIKEKFYNMTKQFEIKNLEVLIYAKAKLSEKTDLKIRNDEIINVLKGYGAEDFKTVEINNGFSTTTNTHRYSGKNINRRSFDLNFAVCKYSSGNYLIIGTPEITKSY</sequence>
<evidence type="ECO:0008006" key="3">
    <source>
        <dbReference type="Google" id="ProtNLM"/>
    </source>
</evidence>
<reference evidence="1 2" key="1">
    <citation type="submission" date="2016-11" db="EMBL/GenBank/DDBJ databases">
        <authorList>
            <person name="Jaros S."/>
            <person name="Januszkiewicz K."/>
            <person name="Wedrychowicz H."/>
        </authorList>
    </citation>
    <scope>NUCLEOTIDE SEQUENCE [LARGE SCALE GENOMIC DNA]</scope>
    <source>
        <strain evidence="1 2">DSM 8605</strain>
    </source>
</reference>
<dbReference type="InterPro" id="IPR036209">
    <property type="entry name" value="YwmB-like_sf"/>
</dbReference>
<keyword evidence="2" id="KW-1185">Reference proteome</keyword>
<accession>A0A1M5TIQ2</accession>
<protein>
    <recommendedName>
        <fullName evidence="3">TATA-box binding</fullName>
    </recommendedName>
</protein>
<organism evidence="1 2">
    <name type="scientific">Clostridium grantii DSM 8605</name>
    <dbReference type="NCBI Taxonomy" id="1121316"/>
    <lineage>
        <taxon>Bacteria</taxon>
        <taxon>Bacillati</taxon>
        <taxon>Bacillota</taxon>
        <taxon>Clostridia</taxon>
        <taxon>Eubacteriales</taxon>
        <taxon>Clostridiaceae</taxon>
        <taxon>Clostridium</taxon>
    </lineage>
</organism>
<dbReference type="SUPFAM" id="SSF143842">
    <property type="entry name" value="YwmB-like"/>
    <property type="match status" value="1"/>
</dbReference>
<evidence type="ECO:0000313" key="1">
    <source>
        <dbReference type="EMBL" id="SHH50584.1"/>
    </source>
</evidence>
<dbReference type="RefSeq" id="WP_073337648.1">
    <property type="nucleotide sequence ID" value="NZ_FQXM01000006.1"/>
</dbReference>
<gene>
    <name evidence="1" type="ORF">SAMN02745207_01329</name>
</gene>